<accession>A0A6A0AA04</accession>
<evidence type="ECO:0000313" key="3">
    <source>
        <dbReference type="Proteomes" id="UP000485058"/>
    </source>
</evidence>
<name>A0A6A0AA04_HAELA</name>
<comment type="caution">
    <text evidence="2">The sequence shown here is derived from an EMBL/GenBank/DDBJ whole genome shotgun (WGS) entry which is preliminary data.</text>
</comment>
<evidence type="ECO:0000313" key="2">
    <source>
        <dbReference type="EMBL" id="GFH29221.1"/>
    </source>
</evidence>
<feature type="compositionally biased region" description="Polar residues" evidence="1">
    <location>
        <begin position="20"/>
        <end position="37"/>
    </location>
</feature>
<feature type="non-terminal residue" evidence="2">
    <location>
        <position position="37"/>
    </location>
</feature>
<dbReference type="AlphaFoldDB" id="A0A6A0AA04"/>
<feature type="non-terminal residue" evidence="2">
    <location>
        <position position="1"/>
    </location>
</feature>
<dbReference type="Proteomes" id="UP000485058">
    <property type="component" value="Unassembled WGS sequence"/>
</dbReference>
<keyword evidence="3" id="KW-1185">Reference proteome</keyword>
<sequence>MSCVQVPQLADKYRLELDDANSSGTASRQQGAWAQAR</sequence>
<feature type="region of interest" description="Disordered" evidence="1">
    <location>
        <begin position="17"/>
        <end position="37"/>
    </location>
</feature>
<gene>
    <name evidence="2" type="ORF">HaLaN_27853</name>
</gene>
<dbReference type="EMBL" id="BLLF01004244">
    <property type="protein sequence ID" value="GFH29221.1"/>
    <property type="molecule type" value="Genomic_DNA"/>
</dbReference>
<proteinExistence type="predicted"/>
<evidence type="ECO:0000256" key="1">
    <source>
        <dbReference type="SAM" id="MobiDB-lite"/>
    </source>
</evidence>
<organism evidence="2 3">
    <name type="scientific">Haematococcus lacustris</name>
    <name type="common">Green alga</name>
    <name type="synonym">Haematococcus pluvialis</name>
    <dbReference type="NCBI Taxonomy" id="44745"/>
    <lineage>
        <taxon>Eukaryota</taxon>
        <taxon>Viridiplantae</taxon>
        <taxon>Chlorophyta</taxon>
        <taxon>core chlorophytes</taxon>
        <taxon>Chlorophyceae</taxon>
        <taxon>CS clade</taxon>
        <taxon>Chlamydomonadales</taxon>
        <taxon>Haematococcaceae</taxon>
        <taxon>Haematococcus</taxon>
    </lineage>
</organism>
<protein>
    <submittedName>
        <fullName evidence="2">Uncharacterized protein</fullName>
    </submittedName>
</protein>
<reference evidence="2 3" key="1">
    <citation type="submission" date="2020-02" db="EMBL/GenBank/DDBJ databases">
        <title>Draft genome sequence of Haematococcus lacustris strain NIES-144.</title>
        <authorList>
            <person name="Morimoto D."/>
            <person name="Nakagawa S."/>
            <person name="Yoshida T."/>
            <person name="Sawayama S."/>
        </authorList>
    </citation>
    <scope>NUCLEOTIDE SEQUENCE [LARGE SCALE GENOMIC DNA]</scope>
    <source>
        <strain evidence="2 3">NIES-144</strain>
    </source>
</reference>